<feature type="transmembrane region" description="Helical" evidence="1">
    <location>
        <begin position="288"/>
        <end position="307"/>
    </location>
</feature>
<feature type="transmembrane region" description="Helical" evidence="1">
    <location>
        <begin position="364"/>
        <end position="383"/>
    </location>
</feature>
<gene>
    <name evidence="2" type="ORF">CO054_00335</name>
</gene>
<dbReference type="InterPro" id="IPR018746">
    <property type="entry name" value="DUF2298"/>
</dbReference>
<protein>
    <recommendedName>
        <fullName evidence="4">YYY membrane protein</fullName>
    </recommendedName>
</protein>
<feature type="transmembrane region" description="Helical" evidence="1">
    <location>
        <begin position="403"/>
        <end position="425"/>
    </location>
</feature>
<feature type="transmembrane region" description="Helical" evidence="1">
    <location>
        <begin position="61"/>
        <end position="81"/>
    </location>
</feature>
<keyword evidence="1" id="KW-1133">Transmembrane helix</keyword>
<dbReference type="Pfam" id="PF10060">
    <property type="entry name" value="DUF2298"/>
    <property type="match status" value="1"/>
</dbReference>
<dbReference type="NCBIfam" id="TIGR03662">
    <property type="entry name" value="Chlor_Arch_YYY"/>
    <property type="match status" value="1"/>
</dbReference>
<feature type="transmembrane region" description="Helical" evidence="1">
    <location>
        <begin position="182"/>
        <end position="209"/>
    </location>
</feature>
<dbReference type="EMBL" id="PFSF01000008">
    <property type="protein sequence ID" value="PJC28401.1"/>
    <property type="molecule type" value="Genomic_DNA"/>
</dbReference>
<keyword evidence="1" id="KW-0472">Membrane</keyword>
<feature type="transmembrane region" description="Helical" evidence="1">
    <location>
        <begin position="101"/>
        <end position="119"/>
    </location>
</feature>
<evidence type="ECO:0000313" key="2">
    <source>
        <dbReference type="EMBL" id="PJC28401.1"/>
    </source>
</evidence>
<dbReference type="PANTHER" id="PTHR10790">
    <property type="entry name" value="TPR-DOMAIN CONTAINING PROTEIN"/>
    <property type="match status" value="1"/>
</dbReference>
<feature type="non-terminal residue" evidence="2">
    <location>
        <position position="426"/>
    </location>
</feature>
<dbReference type="Proteomes" id="UP000229816">
    <property type="component" value="Unassembled WGS sequence"/>
</dbReference>
<keyword evidence="1" id="KW-0812">Transmembrane</keyword>
<feature type="transmembrane region" description="Helical" evidence="1">
    <location>
        <begin position="36"/>
        <end position="55"/>
    </location>
</feature>
<evidence type="ECO:0000256" key="1">
    <source>
        <dbReference type="SAM" id="Phobius"/>
    </source>
</evidence>
<feature type="transmembrane region" description="Helical" evidence="1">
    <location>
        <begin position="314"/>
        <end position="329"/>
    </location>
</feature>
<dbReference type="PANTHER" id="PTHR10790:SF51">
    <property type="entry name" value="TETRATRICOPEPTIDE REPEAT PROTEIN"/>
    <property type="match status" value="1"/>
</dbReference>
<feature type="transmembrane region" description="Helical" evidence="1">
    <location>
        <begin position="221"/>
        <end position="244"/>
    </location>
</feature>
<reference evidence="3" key="1">
    <citation type="submission" date="2017-09" db="EMBL/GenBank/DDBJ databases">
        <title>Depth-based differentiation of microbial function through sediment-hosted aquifers and enrichment of novel symbionts in the deep terrestrial subsurface.</title>
        <authorList>
            <person name="Probst A.J."/>
            <person name="Ladd B."/>
            <person name="Jarett J.K."/>
            <person name="Geller-Mcgrath D.E."/>
            <person name="Sieber C.M.K."/>
            <person name="Emerson J.B."/>
            <person name="Anantharaman K."/>
            <person name="Thomas B.C."/>
            <person name="Malmstrom R."/>
            <person name="Stieglmeier M."/>
            <person name="Klingl A."/>
            <person name="Woyke T."/>
            <person name="Ryan C.M."/>
            <person name="Banfield J.F."/>
        </authorList>
    </citation>
    <scope>NUCLEOTIDE SEQUENCE [LARGE SCALE GENOMIC DNA]</scope>
</reference>
<feature type="transmembrane region" description="Helical" evidence="1">
    <location>
        <begin position="6"/>
        <end position="29"/>
    </location>
</feature>
<accession>A0A2M8ETF6</accession>
<evidence type="ECO:0008006" key="4">
    <source>
        <dbReference type="Google" id="ProtNLM"/>
    </source>
</evidence>
<dbReference type="AlphaFoldDB" id="A0A2M8ETF6"/>
<name>A0A2M8ETF6_9BACT</name>
<organism evidence="2 3">
    <name type="scientific">Candidatus Shapirobacteria bacterium CG_4_9_14_0_2_um_filter_39_11</name>
    <dbReference type="NCBI Taxonomy" id="1974478"/>
    <lineage>
        <taxon>Bacteria</taxon>
        <taxon>Candidatus Shapironibacteriota</taxon>
    </lineage>
</organism>
<comment type="caution">
    <text evidence="2">The sequence shown here is derived from an EMBL/GenBank/DDBJ whole genome shotgun (WGS) entry which is preliminary data.</text>
</comment>
<sequence>MINDFFIIFSWWFLLFGLGVAFLPLTWWFFKKFFDIGYGFSKIIAILLISYFVWLMGSLRIFPFSVATSWLIVFLLALVNFWLARKNRTEFLKQIKTHWKILLFEETIFFIALTLWSFVRGFQPNIQGLEKFMDYGFINSILRSQYFPPADMWLAGKTINYYYFGHLVTAVLTKLSGLDSAITYNLMIATIFALAFTAAFSLGGNLVFYWKLAIRNWKFPIIAGMLTASLLTLGGNLHPLWYLIKHGNYGTYWYPDATRFIVQLFGAADNTIHEFPIYSFVVADLHGHLLDLPFVLLFISLLFSLIIRNWKLKIRNLILPSLMLAVFYMTNAWDFPIYFIVLGATIFYFNYLKWGLKTKTFTKTLLFVVYCLLLAILFSLPFHLNFKSIATGVGLVDFHSPPWMLLVLWGLPLVSTVGFLVFSLVH</sequence>
<proteinExistence type="predicted"/>
<evidence type="ECO:0000313" key="3">
    <source>
        <dbReference type="Proteomes" id="UP000229816"/>
    </source>
</evidence>
<feature type="transmembrane region" description="Helical" evidence="1">
    <location>
        <begin position="335"/>
        <end position="352"/>
    </location>
</feature>